<dbReference type="PANTHER" id="PTHR48178:SF1">
    <property type="entry name" value="PEROXISOME BIOGENESIS FACTOR 2"/>
    <property type="match status" value="1"/>
</dbReference>
<evidence type="ECO:0000256" key="3">
    <source>
        <dbReference type="ARBA" id="ARBA00008704"/>
    </source>
</evidence>
<evidence type="ECO:0000256" key="20">
    <source>
        <dbReference type="SAM" id="MobiDB-lite"/>
    </source>
</evidence>
<keyword evidence="11" id="KW-0653">Protein transport</keyword>
<reference evidence="23" key="1">
    <citation type="submission" date="2024-04" db="EMBL/GenBank/DDBJ databases">
        <title>Salinicola lusitanus LLJ914,a marine bacterium isolated from the Okinawa Trough.</title>
        <authorList>
            <person name="Li J."/>
        </authorList>
    </citation>
    <scope>NUCLEOTIDE SEQUENCE [LARGE SCALE GENOMIC DNA]</scope>
</reference>
<evidence type="ECO:0000256" key="2">
    <source>
        <dbReference type="ARBA" id="ARBA00004906"/>
    </source>
</evidence>
<evidence type="ECO:0000256" key="5">
    <source>
        <dbReference type="ARBA" id="ARBA00022679"/>
    </source>
</evidence>
<keyword evidence="9" id="KW-0833">Ubl conjugation pathway</keyword>
<keyword evidence="23" id="KW-1185">Reference proteome</keyword>
<dbReference type="SUPFAM" id="SSF57850">
    <property type="entry name" value="RING/U-box"/>
    <property type="match status" value="1"/>
</dbReference>
<dbReference type="InterPro" id="IPR017907">
    <property type="entry name" value="Znf_RING_CS"/>
</dbReference>
<comment type="catalytic activity">
    <reaction evidence="16">
        <text>[E2 ubiquitin-conjugating enzyme]-S-ubiquitinyl-L-cysteine + [acceptor protein]-L-cysteine = [E2 ubiquitin-conjugating enzyme]-L-cysteine + [acceptor protein]-S-ubiquitinyl-L-cysteine.</text>
        <dbReference type="EC" id="2.3.2.36"/>
    </reaction>
</comment>
<feature type="compositionally biased region" description="Basic and acidic residues" evidence="20">
    <location>
        <begin position="94"/>
        <end position="105"/>
    </location>
</feature>
<evidence type="ECO:0000256" key="19">
    <source>
        <dbReference type="PROSITE-ProRule" id="PRU00175"/>
    </source>
</evidence>
<gene>
    <name evidence="22" type="ORF">WMY93_029723</name>
</gene>
<comment type="caution">
    <text evidence="22">The sequence shown here is derived from an EMBL/GenBank/DDBJ whole genome shotgun (WGS) entry which is preliminary data.</text>
</comment>
<keyword evidence="8 19" id="KW-0863">Zinc-finger</keyword>
<keyword evidence="4" id="KW-0813">Transport</keyword>
<evidence type="ECO:0000256" key="12">
    <source>
        <dbReference type="ARBA" id="ARBA00022989"/>
    </source>
</evidence>
<keyword evidence="12" id="KW-1133">Transmembrane helix</keyword>
<keyword evidence="6" id="KW-0812">Transmembrane</keyword>
<evidence type="ECO:0000256" key="17">
    <source>
        <dbReference type="ARBA" id="ARBA00034523"/>
    </source>
</evidence>
<name>A0AAW0MWK7_9GOBI</name>
<evidence type="ECO:0000256" key="15">
    <source>
        <dbReference type="ARBA" id="ARBA00032511"/>
    </source>
</evidence>
<sequence length="411" mass="46147">MAAVGFEPTPQERLEPKSSALDRSATLPVHSHRMTPRCRSTRLVISRTEGGSLCLFAEVRVVFVSWTRDTLQEEYGVTFAAFNSLQSIAPNSPSRDRSQGDEKKNTTGSASEMANPVLRISQLDALELDSSLEQLMWSQFSLCFQNFRPGLLTPAEPELRALLQLLLWKFTLYPNSATVGQSILNVRYHNTLSASPRYRPLSRRQKLGLAFLTAGPRWLQERSHNLLVALGLGPGGLERDTVKTGLRNCFSFISSVIQFASLFNFLVFLQKGQHPVLAERIVGARAVFSKPNVVRDISYQYMNRELLWHGFAEFLIYFLPLINTHKIKSAVYSTIFGNMMNKDDNVQGEVVWKECGFCGEWPTMPHTVGCRHVFCYYCVKSHSIADASLTCPKCGAEAGQPTPVVMEVEER</sequence>
<dbReference type="GO" id="GO:0008270">
    <property type="term" value="F:zinc ion binding"/>
    <property type="evidence" value="ECO:0007669"/>
    <property type="project" value="UniProtKB-KW"/>
</dbReference>
<evidence type="ECO:0000256" key="11">
    <source>
        <dbReference type="ARBA" id="ARBA00022927"/>
    </source>
</evidence>
<organism evidence="22 23">
    <name type="scientific">Mugilogobius chulae</name>
    <name type="common">yellowstripe goby</name>
    <dbReference type="NCBI Taxonomy" id="88201"/>
    <lineage>
        <taxon>Eukaryota</taxon>
        <taxon>Metazoa</taxon>
        <taxon>Chordata</taxon>
        <taxon>Craniata</taxon>
        <taxon>Vertebrata</taxon>
        <taxon>Euteleostomi</taxon>
        <taxon>Actinopterygii</taxon>
        <taxon>Neopterygii</taxon>
        <taxon>Teleostei</taxon>
        <taxon>Neoteleostei</taxon>
        <taxon>Acanthomorphata</taxon>
        <taxon>Gobiaria</taxon>
        <taxon>Gobiiformes</taxon>
        <taxon>Gobioidei</taxon>
        <taxon>Gobiidae</taxon>
        <taxon>Gobionellinae</taxon>
        <taxon>Mugilogobius</taxon>
    </lineage>
</organism>
<dbReference type="InterPro" id="IPR025654">
    <property type="entry name" value="PEX2/10"/>
</dbReference>
<keyword evidence="7" id="KW-0479">Metal-binding</keyword>
<evidence type="ECO:0000313" key="23">
    <source>
        <dbReference type="Proteomes" id="UP001460270"/>
    </source>
</evidence>
<dbReference type="EMBL" id="JBBPFD010000022">
    <property type="protein sequence ID" value="KAK7881314.1"/>
    <property type="molecule type" value="Genomic_DNA"/>
</dbReference>
<dbReference type="GO" id="GO:0061630">
    <property type="term" value="F:ubiquitin protein ligase activity"/>
    <property type="evidence" value="ECO:0007669"/>
    <property type="project" value="UniProtKB-EC"/>
</dbReference>
<feature type="region of interest" description="Disordered" evidence="20">
    <location>
        <begin position="90"/>
        <end position="111"/>
    </location>
</feature>
<dbReference type="Pfam" id="PF04757">
    <property type="entry name" value="Pex2_Pex12"/>
    <property type="match status" value="1"/>
</dbReference>
<keyword evidence="10" id="KW-0862">Zinc</keyword>
<comment type="subcellular location">
    <subcellularLocation>
        <location evidence="1">Peroxisome membrane</location>
        <topology evidence="1">Multi-pass membrane protein</topology>
    </subcellularLocation>
</comment>
<accession>A0AAW0MWK7</accession>
<dbReference type="CDD" id="cd16526">
    <property type="entry name" value="RING-HC_PEX2"/>
    <property type="match status" value="1"/>
</dbReference>
<keyword evidence="13" id="KW-0472">Membrane</keyword>
<dbReference type="InterPro" id="IPR006845">
    <property type="entry name" value="Pex_N"/>
</dbReference>
<dbReference type="PROSITE" id="PS50089">
    <property type="entry name" value="ZF_RING_2"/>
    <property type="match status" value="1"/>
</dbReference>
<dbReference type="EC" id="2.3.2.36" evidence="17"/>
<protein>
    <recommendedName>
        <fullName evidence="18">Peroxisome biogenesis factor 2</fullName>
        <ecNumber evidence="17">2.3.2.36</ecNumber>
    </recommendedName>
    <alternativeName>
        <fullName evidence="15">Peroxin-2</fullName>
    </alternativeName>
</protein>
<evidence type="ECO:0000256" key="18">
    <source>
        <dbReference type="ARBA" id="ARBA00034543"/>
    </source>
</evidence>
<dbReference type="GO" id="GO:0005778">
    <property type="term" value="C:peroxisomal membrane"/>
    <property type="evidence" value="ECO:0007669"/>
    <property type="project" value="UniProtKB-SubCell"/>
</dbReference>
<comment type="pathway">
    <text evidence="2">Protein modification; protein ubiquitination.</text>
</comment>
<feature type="domain" description="RING-type" evidence="21">
    <location>
        <begin position="355"/>
        <end position="394"/>
    </location>
</feature>
<dbReference type="Gene3D" id="3.30.40.10">
    <property type="entry name" value="Zinc/RING finger domain, C3HC4 (zinc finger)"/>
    <property type="match status" value="1"/>
</dbReference>
<dbReference type="InterPro" id="IPR001841">
    <property type="entry name" value="Znf_RING"/>
</dbReference>
<dbReference type="SMART" id="SM00184">
    <property type="entry name" value="RING"/>
    <property type="match status" value="1"/>
</dbReference>
<dbReference type="InterPro" id="IPR013083">
    <property type="entry name" value="Znf_RING/FYVE/PHD"/>
</dbReference>
<feature type="region of interest" description="Disordered" evidence="20">
    <location>
        <begin position="1"/>
        <end position="33"/>
    </location>
</feature>
<dbReference type="PROSITE" id="PS00518">
    <property type="entry name" value="ZF_RING_1"/>
    <property type="match status" value="1"/>
</dbReference>
<proteinExistence type="inferred from homology"/>
<evidence type="ECO:0000256" key="4">
    <source>
        <dbReference type="ARBA" id="ARBA00022448"/>
    </source>
</evidence>
<evidence type="ECO:0000256" key="7">
    <source>
        <dbReference type="ARBA" id="ARBA00022723"/>
    </source>
</evidence>
<comment type="similarity">
    <text evidence="3">Belongs to the pex2/pex10/pex12 family.</text>
</comment>
<evidence type="ECO:0000256" key="8">
    <source>
        <dbReference type="ARBA" id="ARBA00022771"/>
    </source>
</evidence>
<keyword evidence="14" id="KW-0576">Peroxisome</keyword>
<evidence type="ECO:0000256" key="14">
    <source>
        <dbReference type="ARBA" id="ARBA00023140"/>
    </source>
</evidence>
<evidence type="ECO:0000256" key="16">
    <source>
        <dbReference type="ARBA" id="ARBA00034438"/>
    </source>
</evidence>
<dbReference type="GO" id="GO:0016558">
    <property type="term" value="P:protein import into peroxisome matrix"/>
    <property type="evidence" value="ECO:0007669"/>
    <property type="project" value="InterPro"/>
</dbReference>
<evidence type="ECO:0000256" key="1">
    <source>
        <dbReference type="ARBA" id="ARBA00004585"/>
    </source>
</evidence>
<dbReference type="PANTHER" id="PTHR48178">
    <property type="entry name" value="PEROXISOME BIOGENESIS FACTOR 2"/>
    <property type="match status" value="1"/>
</dbReference>
<evidence type="ECO:0000259" key="21">
    <source>
        <dbReference type="PROSITE" id="PS50089"/>
    </source>
</evidence>
<evidence type="ECO:0000256" key="9">
    <source>
        <dbReference type="ARBA" id="ARBA00022786"/>
    </source>
</evidence>
<dbReference type="InterPro" id="IPR045859">
    <property type="entry name" value="RING-HC_PEX2"/>
</dbReference>
<evidence type="ECO:0000256" key="13">
    <source>
        <dbReference type="ARBA" id="ARBA00023136"/>
    </source>
</evidence>
<evidence type="ECO:0000256" key="6">
    <source>
        <dbReference type="ARBA" id="ARBA00022692"/>
    </source>
</evidence>
<keyword evidence="5" id="KW-0808">Transferase</keyword>
<dbReference type="Proteomes" id="UP001460270">
    <property type="component" value="Unassembled WGS sequence"/>
</dbReference>
<evidence type="ECO:0000313" key="22">
    <source>
        <dbReference type="EMBL" id="KAK7881314.1"/>
    </source>
</evidence>
<dbReference type="AlphaFoldDB" id="A0AAW0MWK7"/>
<evidence type="ECO:0000256" key="10">
    <source>
        <dbReference type="ARBA" id="ARBA00022833"/>
    </source>
</evidence>